<dbReference type="Proteomes" id="UP000886101">
    <property type="component" value="Unassembled WGS sequence"/>
</dbReference>
<dbReference type="PANTHER" id="PTHR12277:SF81">
    <property type="entry name" value="PROTEIN ABHD13"/>
    <property type="match status" value="1"/>
</dbReference>
<dbReference type="Gene3D" id="3.40.50.1820">
    <property type="entry name" value="alpha/beta hydrolase"/>
    <property type="match status" value="1"/>
</dbReference>
<evidence type="ECO:0000259" key="1">
    <source>
        <dbReference type="Pfam" id="PF12146"/>
    </source>
</evidence>
<proteinExistence type="predicted"/>
<organism evidence="2">
    <name type="scientific">Thermodesulfatator atlanticus</name>
    <dbReference type="NCBI Taxonomy" id="501497"/>
    <lineage>
        <taxon>Bacteria</taxon>
        <taxon>Pseudomonadati</taxon>
        <taxon>Thermodesulfobacteriota</taxon>
        <taxon>Thermodesulfobacteria</taxon>
        <taxon>Thermodesulfobacteriales</taxon>
        <taxon>Thermodesulfatatoraceae</taxon>
        <taxon>Thermodesulfatator</taxon>
    </lineage>
</organism>
<gene>
    <name evidence="2" type="ORF">ENJ96_07100</name>
</gene>
<dbReference type="SUPFAM" id="SSF53474">
    <property type="entry name" value="alpha/beta-Hydrolases"/>
    <property type="match status" value="1"/>
</dbReference>
<dbReference type="InterPro" id="IPR029058">
    <property type="entry name" value="AB_hydrolase_fold"/>
</dbReference>
<dbReference type="Pfam" id="PF12146">
    <property type="entry name" value="Hydrolase_4"/>
    <property type="match status" value="1"/>
</dbReference>
<accession>A0A7V5U2X5</accession>
<sequence length="255" mass="28621">MEGQTHLSQFIPRKALAPPPAQAEDLTVELKGGTLPVRLFPASEKAPMVFFYPAERQTIDHYDQLGRYFQERDLTLAVIGYRGMNEGRGEASFDNIFEDAKEAFWVVKERLAQKGRKGPISLLGRSLGAGVALRVAVETPGEISALILDSPIVDGLSWLARRGLSWPSDPFQVLELIKGWRKPLLIFQAQLDEEVSLPEAEKLLIFCAGHNKRLLIMPGFRREETVEKGGPLYAETIAELLNRLASRFGWKRKTH</sequence>
<dbReference type="InterPro" id="IPR022742">
    <property type="entry name" value="Hydrolase_4"/>
</dbReference>
<name>A0A7V5U2X5_9BACT</name>
<feature type="domain" description="Serine aminopeptidase S33" evidence="1">
    <location>
        <begin position="58"/>
        <end position="154"/>
    </location>
</feature>
<comment type="caution">
    <text evidence="2">The sequence shown here is derived from an EMBL/GenBank/DDBJ whole genome shotgun (WGS) entry which is preliminary data.</text>
</comment>
<evidence type="ECO:0000313" key="2">
    <source>
        <dbReference type="EMBL" id="HHI97604.1"/>
    </source>
</evidence>
<protein>
    <recommendedName>
        <fullName evidence="1">Serine aminopeptidase S33 domain-containing protein</fullName>
    </recommendedName>
</protein>
<reference evidence="2" key="1">
    <citation type="journal article" date="2020" name="mSystems">
        <title>Genome- and Community-Level Interaction Insights into Carbon Utilization and Element Cycling Functions of Hydrothermarchaeota in Hydrothermal Sediment.</title>
        <authorList>
            <person name="Zhou Z."/>
            <person name="Liu Y."/>
            <person name="Xu W."/>
            <person name="Pan J."/>
            <person name="Luo Z.H."/>
            <person name="Li M."/>
        </authorList>
    </citation>
    <scope>NUCLEOTIDE SEQUENCE [LARGE SCALE GENOMIC DNA]</scope>
    <source>
        <strain evidence="2">HyVt-533</strain>
    </source>
</reference>
<dbReference type="PANTHER" id="PTHR12277">
    <property type="entry name" value="ALPHA/BETA HYDROLASE DOMAIN-CONTAINING PROTEIN"/>
    <property type="match status" value="1"/>
</dbReference>
<dbReference type="EMBL" id="DROK01000207">
    <property type="protein sequence ID" value="HHI97604.1"/>
    <property type="molecule type" value="Genomic_DNA"/>
</dbReference>
<dbReference type="AlphaFoldDB" id="A0A7V5U2X5"/>